<dbReference type="EMBL" id="MK947460">
    <property type="protein sequence ID" value="QFG07768.1"/>
    <property type="molecule type" value="Genomic_DNA"/>
</dbReference>
<name>A0A5J6TBQ7_9CAUD</name>
<dbReference type="RefSeq" id="YP_010053237.1">
    <property type="nucleotide sequence ID" value="NC_054638.1"/>
</dbReference>
<keyword evidence="2" id="KW-1185">Reference proteome</keyword>
<proteinExistence type="predicted"/>
<evidence type="ECO:0000313" key="1">
    <source>
        <dbReference type="EMBL" id="QFG07768.1"/>
    </source>
</evidence>
<reference evidence="1 2" key="1">
    <citation type="submission" date="2019-05" db="EMBL/GenBank/DDBJ databases">
        <title>Whole genome sequence analysis of broad host range Salmonella enterica bacteriophages.</title>
        <authorList>
            <person name="Bhandare S.G."/>
            <person name="Colavecchio A."/>
            <person name="Emond-Rheault J.-G."/>
            <person name="Hamel J."/>
            <person name="Kukavica-Ibrulj I."/>
            <person name="Boyle B."/>
            <person name="Levesque R.C."/>
            <person name="Goodridge L."/>
        </authorList>
    </citation>
    <scope>NUCLEOTIDE SEQUENCE [LARGE SCALE GENOMIC DNA]</scope>
</reference>
<evidence type="ECO:0000313" key="2">
    <source>
        <dbReference type="Proteomes" id="UP000326742"/>
    </source>
</evidence>
<accession>A0A5J6TBQ7</accession>
<organism evidence="1 2">
    <name type="scientific">Salmonella phage vB_SenS_SB28</name>
    <dbReference type="NCBI Taxonomy" id="2591136"/>
    <lineage>
        <taxon>Viruses</taxon>
        <taxon>Duplodnaviria</taxon>
        <taxon>Heunggongvirae</taxon>
        <taxon>Uroviricota</taxon>
        <taxon>Caudoviricetes</taxon>
        <taxon>Macdonaldcampvirus</taxon>
        <taxon>Macdonaldcampvirus SB28</taxon>
    </lineage>
</organism>
<dbReference type="KEGG" id="vg:64468894"/>
<dbReference type="GeneID" id="64468894"/>
<protein>
    <submittedName>
        <fullName evidence="1">Uncharacterized protein</fullName>
    </submittedName>
</protein>
<dbReference type="Proteomes" id="UP000326742">
    <property type="component" value="Segment"/>
</dbReference>
<sequence length="44" mass="5165">MIPLLWVLSAYAFCRVLNADDMYQAVYYGALFAYLEPLSHSWMM</sequence>